<feature type="transmembrane region" description="Helical" evidence="1">
    <location>
        <begin position="82"/>
        <end position="104"/>
    </location>
</feature>
<feature type="transmembrane region" description="Helical" evidence="1">
    <location>
        <begin position="145"/>
        <end position="162"/>
    </location>
</feature>
<sequence length="203" mass="22714">MESEQLETEGKASKWEQALQRLEITPEQRLVIENAKAKEADDWSLEEADLIMRVSREARRLQAVDEYKALPQDDREREHHRVWQLIGGYTAFIAAACLAVISSSKSEGSYAFAFSFWVVSLPLLCGAMLLDYHVRVRQARLNSKVRSFLLTVGVLSSHLGTVGMVSTYSWVAAVVYGLCPLLVGLYLHETIALGAEKLRGSLD</sequence>
<dbReference type="Proteomes" id="UP000515733">
    <property type="component" value="Chromosome"/>
</dbReference>
<reference evidence="2 3" key="1">
    <citation type="submission" date="2020-03" db="EMBL/GenBank/DDBJ databases">
        <authorList>
            <consortium name="Genoscope - CEA"/>
            <person name="William W."/>
        </authorList>
    </citation>
    <scope>NUCLEOTIDE SEQUENCE [LARGE SCALE GENOMIC DNA]</scope>
    <source>
        <strain evidence="3">DSM 16959</strain>
    </source>
</reference>
<evidence type="ECO:0000313" key="3">
    <source>
        <dbReference type="Proteomes" id="UP000515733"/>
    </source>
</evidence>
<proteinExistence type="predicted"/>
<feature type="transmembrane region" description="Helical" evidence="1">
    <location>
        <begin position="110"/>
        <end position="133"/>
    </location>
</feature>
<keyword evidence="1" id="KW-0472">Membrane</keyword>
<keyword evidence="1" id="KW-0812">Transmembrane</keyword>
<keyword evidence="1" id="KW-1133">Transmembrane helix</keyword>
<keyword evidence="3" id="KW-1185">Reference proteome</keyword>
<dbReference type="EMBL" id="LR778301">
    <property type="protein sequence ID" value="CAB1371098.1"/>
    <property type="molecule type" value="Genomic_DNA"/>
</dbReference>
<protein>
    <submittedName>
        <fullName evidence="2">Uncharacterized protein</fullName>
    </submittedName>
</protein>
<accession>A0A6S6YEV6</accession>
<dbReference type="KEGG" id="doe:DENOEST_3944"/>
<gene>
    <name evidence="2" type="ORF">DENOEST_3944</name>
</gene>
<name>A0A6S6YEV6_9PROT</name>
<dbReference type="RefSeq" id="WP_183148291.1">
    <property type="nucleotide sequence ID" value="NZ_LR778301.1"/>
</dbReference>
<organism evidence="2 3">
    <name type="scientific">Denitratisoma oestradiolicum</name>
    <dbReference type="NCBI Taxonomy" id="311182"/>
    <lineage>
        <taxon>Bacteria</taxon>
        <taxon>Pseudomonadati</taxon>
        <taxon>Pseudomonadota</taxon>
        <taxon>Betaproteobacteria</taxon>
        <taxon>Nitrosomonadales</taxon>
        <taxon>Sterolibacteriaceae</taxon>
        <taxon>Denitratisoma</taxon>
    </lineage>
</organism>
<feature type="transmembrane region" description="Helical" evidence="1">
    <location>
        <begin position="168"/>
        <end position="187"/>
    </location>
</feature>
<evidence type="ECO:0000313" key="2">
    <source>
        <dbReference type="EMBL" id="CAB1371098.1"/>
    </source>
</evidence>
<evidence type="ECO:0000256" key="1">
    <source>
        <dbReference type="SAM" id="Phobius"/>
    </source>
</evidence>
<dbReference type="AlphaFoldDB" id="A0A6S6YEV6"/>